<sequence length="68" mass="6563">MISGDAFAVADPVSAADLGGAGIARQPCLDEMLISGAPPPLVFVGAQPGSTANPSKSALAGKLSGQGR</sequence>
<dbReference type="KEGG" id="rle:RL1101"/>
<evidence type="ECO:0000256" key="1">
    <source>
        <dbReference type="SAM" id="MobiDB-lite"/>
    </source>
</evidence>
<feature type="region of interest" description="Disordered" evidence="1">
    <location>
        <begin position="46"/>
        <end position="68"/>
    </location>
</feature>
<organism evidence="2 3">
    <name type="scientific">Rhizobium johnstonii (strain DSM 114642 / LMG 32736 / 3841)</name>
    <name type="common">Rhizobium leguminosarum bv. viciae</name>
    <dbReference type="NCBI Taxonomy" id="216596"/>
    <lineage>
        <taxon>Bacteria</taxon>
        <taxon>Pseudomonadati</taxon>
        <taxon>Pseudomonadota</taxon>
        <taxon>Alphaproteobacteria</taxon>
        <taxon>Hyphomicrobiales</taxon>
        <taxon>Rhizobiaceae</taxon>
        <taxon>Rhizobium/Agrobacterium group</taxon>
        <taxon>Rhizobium</taxon>
        <taxon>Rhizobium johnstonii</taxon>
    </lineage>
</organism>
<dbReference type="EnsemblBacteria" id="CAK06598">
    <property type="protein sequence ID" value="CAK06598"/>
    <property type="gene ID" value="RL1101"/>
</dbReference>
<dbReference type="HOGENOM" id="CLU_2791093_0_0_5"/>
<gene>
    <name evidence="2" type="ordered locus">RL1101</name>
</gene>
<keyword evidence="3" id="KW-1185">Reference proteome</keyword>
<dbReference type="EMBL" id="AM236080">
    <property type="protein sequence ID" value="CAK06598.1"/>
    <property type="molecule type" value="Genomic_DNA"/>
</dbReference>
<reference evidence="2 3" key="1">
    <citation type="journal article" date="2006" name="Genome Biol.">
        <title>The genome of Rhizobium leguminosarum has recognizable core and accessory components.</title>
        <authorList>
            <person name="Young J.W."/>
            <person name="Crossman L.C."/>
            <person name="Johnston A.W.B."/>
            <person name="Thomson N.R."/>
            <person name="Ghazoui Z.F."/>
            <person name="Hull K.H."/>
            <person name="Wexler M."/>
            <person name="Curson A.R.J."/>
            <person name="Todd J.D."/>
            <person name="Poole P.S."/>
            <person name="Mauchline T.H."/>
            <person name="East A.K."/>
            <person name="Quail M.A."/>
            <person name="Churcher C."/>
            <person name="Arrowsmith C."/>
            <person name="Cherevach A."/>
            <person name="Chillingworth T."/>
            <person name="Clarke K."/>
            <person name="Cronin A."/>
            <person name="Davis P."/>
            <person name="Fraser A."/>
            <person name="Hance Z."/>
            <person name="Hauser H."/>
            <person name="Jagels K."/>
            <person name="Moule S."/>
            <person name="Mungall K."/>
            <person name="Norbertczak H."/>
            <person name="Rabbinowitsch E."/>
            <person name="Sanders M."/>
            <person name="Simmonds M."/>
            <person name="Whitehead S."/>
            <person name="Parkhill J."/>
        </authorList>
    </citation>
    <scope>NUCLEOTIDE SEQUENCE [LARGE SCALE GENOMIC DNA]</scope>
    <source>
        <strain evidence="3">DSM 114642 / LMG 32736 / 3841</strain>
    </source>
</reference>
<name>Q1MKA8_RHIJ3</name>
<evidence type="ECO:0000313" key="2">
    <source>
        <dbReference type="EMBL" id="CAK06598.1"/>
    </source>
</evidence>
<accession>Q1MKA8</accession>
<dbReference type="AlphaFoldDB" id="Q1MKA8"/>
<protein>
    <submittedName>
        <fullName evidence="2">Uncharacterized protein</fullName>
    </submittedName>
</protein>
<evidence type="ECO:0000313" key="3">
    <source>
        <dbReference type="Proteomes" id="UP000006575"/>
    </source>
</evidence>
<dbReference type="Proteomes" id="UP000006575">
    <property type="component" value="Chromosome"/>
</dbReference>
<proteinExistence type="predicted"/>